<name>A0A507FQ32_9FUNG</name>
<proteinExistence type="predicted"/>
<dbReference type="OrthoDB" id="6022054at2759"/>
<feature type="region of interest" description="Disordered" evidence="2">
    <location>
        <begin position="692"/>
        <end position="721"/>
    </location>
</feature>
<dbReference type="GO" id="GO:0033596">
    <property type="term" value="C:TSC1-TSC2 complex"/>
    <property type="evidence" value="ECO:0007669"/>
    <property type="project" value="TreeGrafter"/>
</dbReference>
<organism evidence="3 4">
    <name type="scientific">Chytriomyces confervae</name>
    <dbReference type="NCBI Taxonomy" id="246404"/>
    <lineage>
        <taxon>Eukaryota</taxon>
        <taxon>Fungi</taxon>
        <taxon>Fungi incertae sedis</taxon>
        <taxon>Chytridiomycota</taxon>
        <taxon>Chytridiomycota incertae sedis</taxon>
        <taxon>Chytridiomycetes</taxon>
        <taxon>Chytridiales</taxon>
        <taxon>Chytriomycetaceae</taxon>
        <taxon>Chytriomyces</taxon>
    </lineage>
</organism>
<evidence type="ECO:0000256" key="1">
    <source>
        <dbReference type="SAM" id="Coils"/>
    </source>
</evidence>
<keyword evidence="1" id="KW-0175">Coiled coil</keyword>
<dbReference type="PANTHER" id="PTHR15154">
    <property type="entry name" value="HAMARTIN"/>
    <property type="match status" value="1"/>
</dbReference>
<keyword evidence="4" id="KW-1185">Reference proteome</keyword>
<dbReference type="InterPro" id="IPR016024">
    <property type="entry name" value="ARM-type_fold"/>
</dbReference>
<evidence type="ECO:0000313" key="3">
    <source>
        <dbReference type="EMBL" id="TPX78373.1"/>
    </source>
</evidence>
<evidence type="ECO:0000313" key="4">
    <source>
        <dbReference type="Proteomes" id="UP000320333"/>
    </source>
</evidence>
<dbReference type="InterPro" id="IPR007483">
    <property type="entry name" value="Hamartin"/>
</dbReference>
<feature type="region of interest" description="Disordered" evidence="2">
    <location>
        <begin position="543"/>
        <end position="578"/>
    </location>
</feature>
<sequence>MADAESSATTVCDVLDGRDGIQHVDEVVAGLSAAIEELGKAEQQTSETNFERDGSIDGVAGPDEPDAVQNSLKAKHQQHLDVQWAFIRMLSVIIPRLITLGNCSDILFDILAVPLLIPLLSAGSQNLDTTQIDSAVHLTMLLVRASSNQAQVSINEKLVLLVDAWAKLRTSSSLSRSDPFASLFNSLTSPAGGRSKEMLSLLASSLQSDHLNRNKHALLILSIISSNYNNLDPSTVAATNLLQALIATLQNDTNPSIITHCCSSLALMIPLVREHITPQIFQSILDLLSQLVHWDVICNAMLRVTKMGTRLDAFMQQNQSNRTFDAANNQVDWNIDGMEEQDFIIQMDDLEASDEFWGSSSLLQSILASDSRRNSSTALNVQPDEASPSALSSDGFDVILNTVSATNIRRSIDTLFTALYALAPSSCLEALKVACKQAERGWTEAQNTRKSVHISRGSFVQANDSFRLAFLRLVELEVLDEGLLVKQRVTNLIKAHRMHPEFLFGPQTLAQELKTHTKQYSSKSASEVLVDVLLFRCNTGSDTGLKKRSEPDQGVGGSQFGDYLGEPSKVENPADDVGGGGADISLQQVLQFNRSLRKAVLDHTAPVRPLQSHTSPTPMHASDATLHHLLLLLGELNYELCVRSAFMEQVSELRKEQFVQAVAIVDQENVYQRLRSQQQELAALQSNIEQLRSESATTRDRQRTYEEDLNRRLRSARDSAREEKEAHVKLQEVEKELQVEIMRLNGALGVAEERIHRLEQDLHLVAPALERMAQWENSATALTNQFVQRELDSTNRINLQKRIELLESQILALELKLTSSETEAENLKSLLESLEPDVGASKKVEEMADRLRMLQVTNEERIRAVESKYQLLKQINFALETRLFELE</sequence>
<evidence type="ECO:0000256" key="2">
    <source>
        <dbReference type="SAM" id="MobiDB-lite"/>
    </source>
</evidence>
<feature type="region of interest" description="Disordered" evidence="2">
    <location>
        <begin position="42"/>
        <end position="65"/>
    </location>
</feature>
<dbReference type="PANTHER" id="PTHR15154:SF2">
    <property type="entry name" value="HAMARTIN"/>
    <property type="match status" value="1"/>
</dbReference>
<gene>
    <name evidence="3" type="ORF">CcCBS67573_g00379</name>
</gene>
<dbReference type="GO" id="GO:0032007">
    <property type="term" value="P:negative regulation of TOR signaling"/>
    <property type="evidence" value="ECO:0007669"/>
    <property type="project" value="TreeGrafter"/>
</dbReference>
<dbReference type="SUPFAM" id="SSF48371">
    <property type="entry name" value="ARM repeat"/>
    <property type="match status" value="1"/>
</dbReference>
<protein>
    <submittedName>
        <fullName evidence="3">Uncharacterized protein</fullName>
    </submittedName>
</protein>
<reference evidence="3 4" key="1">
    <citation type="journal article" date="2019" name="Sci. Rep.">
        <title>Comparative genomics of chytrid fungi reveal insights into the obligate biotrophic and pathogenic lifestyle of Synchytrium endobioticum.</title>
        <authorList>
            <person name="van de Vossenberg B.T.L.H."/>
            <person name="Warris S."/>
            <person name="Nguyen H.D.T."/>
            <person name="van Gent-Pelzer M.P.E."/>
            <person name="Joly D.L."/>
            <person name="van de Geest H.C."/>
            <person name="Bonants P.J.M."/>
            <person name="Smith D.S."/>
            <person name="Levesque C.A."/>
            <person name="van der Lee T.A.J."/>
        </authorList>
    </citation>
    <scope>NUCLEOTIDE SEQUENCE [LARGE SCALE GENOMIC DNA]</scope>
    <source>
        <strain evidence="3 4">CBS 675.73</strain>
    </source>
</reference>
<dbReference type="STRING" id="246404.A0A507FQ32"/>
<feature type="compositionally biased region" description="Basic and acidic residues" evidence="2">
    <location>
        <begin position="697"/>
        <end position="721"/>
    </location>
</feature>
<dbReference type="GO" id="GO:0051726">
    <property type="term" value="P:regulation of cell cycle"/>
    <property type="evidence" value="ECO:0007669"/>
    <property type="project" value="TreeGrafter"/>
</dbReference>
<dbReference type="EMBL" id="QEAP01000005">
    <property type="protein sequence ID" value="TPX78373.1"/>
    <property type="molecule type" value="Genomic_DNA"/>
</dbReference>
<comment type="caution">
    <text evidence="3">The sequence shown here is derived from an EMBL/GenBank/DDBJ whole genome shotgun (WGS) entry which is preliminary data.</text>
</comment>
<dbReference type="Proteomes" id="UP000320333">
    <property type="component" value="Unassembled WGS sequence"/>
</dbReference>
<accession>A0A507FQ32</accession>
<feature type="coiled-coil region" evidence="1">
    <location>
        <begin position="796"/>
        <end position="830"/>
    </location>
</feature>
<dbReference type="AlphaFoldDB" id="A0A507FQ32"/>